<dbReference type="PANTHER" id="PTHR46513">
    <property type="entry name" value="VITELLOGENIN RECEPTOR-LIKE PROTEIN-RELATED-RELATED"/>
    <property type="match status" value="1"/>
</dbReference>
<evidence type="ECO:0000256" key="3">
    <source>
        <dbReference type="SAM" id="MobiDB-lite"/>
    </source>
</evidence>
<proteinExistence type="predicted"/>
<sequence length="275" mass="31109">MMWRGEGHYYCGECVGLSQSQEEGDNGSTLALRGSMNDSFHSSCSNEMRRKNQPVVTFPIFKWRKRRWPWRWRTPVPARDTLTTSLHNVFLVLFLILMFQVPFTTQKGSNHPSNQQSSSSSFSSSPPRLIFANRRDIRIIDFYYRGGGANIRGNTSVVVNDLTEATALDILYRLGVVCWSDMESEKIQCSSFNQTATQSASPALPFSNSKTTIVSETVLAPEDLVCDYVTGNLYWTDSETNRVEVVSIYPPFNRKVLIWDDIDQPRALALAPNLG</sequence>
<dbReference type="InterPro" id="IPR000033">
    <property type="entry name" value="LDLR_classB_rpt"/>
</dbReference>
<dbReference type="Proteomes" id="UP001642540">
    <property type="component" value="Unassembled WGS sequence"/>
</dbReference>
<feature type="region of interest" description="Disordered" evidence="3">
    <location>
        <begin position="107"/>
        <end position="127"/>
    </location>
</feature>
<keyword evidence="1" id="KW-0245">EGF-like domain</keyword>
<dbReference type="EMBL" id="CAXLJM020000053">
    <property type="protein sequence ID" value="CAL8117211.1"/>
    <property type="molecule type" value="Genomic_DNA"/>
</dbReference>
<dbReference type="Gene3D" id="2.120.10.30">
    <property type="entry name" value="TolB, C-terminal domain"/>
    <property type="match status" value="1"/>
</dbReference>
<keyword evidence="5" id="KW-1185">Reference proteome</keyword>
<evidence type="ECO:0000256" key="1">
    <source>
        <dbReference type="ARBA" id="ARBA00022536"/>
    </source>
</evidence>
<accession>A0ABP1R1H1</accession>
<gene>
    <name evidence="4" type="ORF">ODALV1_LOCUS17585</name>
</gene>
<dbReference type="InterPro" id="IPR011042">
    <property type="entry name" value="6-blade_b-propeller_TolB-like"/>
</dbReference>
<evidence type="ECO:0000256" key="2">
    <source>
        <dbReference type="PROSITE-ProRule" id="PRU00461"/>
    </source>
</evidence>
<dbReference type="SUPFAM" id="SSF63825">
    <property type="entry name" value="YWTD domain"/>
    <property type="match status" value="1"/>
</dbReference>
<dbReference type="PANTHER" id="PTHR46513:SF43">
    <property type="entry name" value="LOW-DENSITY LIPOPROTEIN RECEPTOR-RELATED PROTEIN 5-LIKE PROTEIN"/>
    <property type="match status" value="1"/>
</dbReference>
<feature type="repeat" description="LDL-receptor class B" evidence="2">
    <location>
        <begin position="231"/>
        <end position="274"/>
    </location>
</feature>
<evidence type="ECO:0008006" key="6">
    <source>
        <dbReference type="Google" id="ProtNLM"/>
    </source>
</evidence>
<evidence type="ECO:0000313" key="5">
    <source>
        <dbReference type="Proteomes" id="UP001642540"/>
    </source>
</evidence>
<evidence type="ECO:0000313" key="4">
    <source>
        <dbReference type="EMBL" id="CAL8117211.1"/>
    </source>
</evidence>
<dbReference type="InterPro" id="IPR050778">
    <property type="entry name" value="Cueball_EGF_LRP_Nidogen"/>
</dbReference>
<dbReference type="SMART" id="SM00135">
    <property type="entry name" value="LY"/>
    <property type="match status" value="2"/>
</dbReference>
<protein>
    <recommendedName>
        <fullName evidence="6">Low-density lipoprotein receptor-related protein 6</fullName>
    </recommendedName>
</protein>
<reference evidence="4 5" key="1">
    <citation type="submission" date="2024-08" db="EMBL/GenBank/DDBJ databases">
        <authorList>
            <person name="Cucini C."/>
            <person name="Frati F."/>
        </authorList>
    </citation>
    <scope>NUCLEOTIDE SEQUENCE [LARGE SCALE GENOMIC DNA]</scope>
</reference>
<feature type="compositionally biased region" description="Low complexity" evidence="3">
    <location>
        <begin position="109"/>
        <end position="127"/>
    </location>
</feature>
<organism evidence="4 5">
    <name type="scientific">Orchesella dallaii</name>
    <dbReference type="NCBI Taxonomy" id="48710"/>
    <lineage>
        <taxon>Eukaryota</taxon>
        <taxon>Metazoa</taxon>
        <taxon>Ecdysozoa</taxon>
        <taxon>Arthropoda</taxon>
        <taxon>Hexapoda</taxon>
        <taxon>Collembola</taxon>
        <taxon>Entomobryomorpha</taxon>
        <taxon>Entomobryoidea</taxon>
        <taxon>Orchesellidae</taxon>
        <taxon>Orchesellinae</taxon>
        <taxon>Orchesella</taxon>
    </lineage>
</organism>
<name>A0ABP1R1H1_9HEXA</name>
<dbReference type="PROSITE" id="PS51120">
    <property type="entry name" value="LDLRB"/>
    <property type="match status" value="1"/>
</dbReference>
<comment type="caution">
    <text evidence="4">The sequence shown here is derived from an EMBL/GenBank/DDBJ whole genome shotgun (WGS) entry which is preliminary data.</text>
</comment>